<dbReference type="Pfam" id="PF19605">
    <property type="entry name" value="DUF6110"/>
    <property type="match status" value="1"/>
</dbReference>
<sequence length="102" mass="11144">MLKQLLKATQVTKSSGLFLGGVLFGTVGLKLLSSKNAKSKYAKVIAKSYQVKDELDSSLSVVKQHTDDVLADAREIYESEKQKELALSAKELELDQPSATEN</sequence>
<keyword evidence="1" id="KW-0472">Membrane</keyword>
<gene>
    <name evidence="2" type="ORF">JHK64_06610</name>
</gene>
<protein>
    <submittedName>
        <fullName evidence="2">Uncharacterized protein</fullName>
    </submittedName>
</protein>
<evidence type="ECO:0000313" key="3">
    <source>
        <dbReference type="Proteomes" id="UP000644875"/>
    </source>
</evidence>
<accession>A0A934UE23</accession>
<comment type="caution">
    <text evidence="2">The sequence shown here is derived from an EMBL/GenBank/DDBJ whole genome shotgun (WGS) entry which is preliminary data.</text>
</comment>
<proteinExistence type="predicted"/>
<keyword evidence="1" id="KW-0812">Transmembrane</keyword>
<dbReference type="EMBL" id="JAENBP010000009">
    <property type="protein sequence ID" value="MBJ8350295.1"/>
    <property type="molecule type" value="Genomic_DNA"/>
</dbReference>
<evidence type="ECO:0000256" key="1">
    <source>
        <dbReference type="SAM" id="Phobius"/>
    </source>
</evidence>
<organism evidence="2 3">
    <name type="scientific">Streptococcus zalophi</name>
    <dbReference type="NCBI Taxonomy" id="640031"/>
    <lineage>
        <taxon>Bacteria</taxon>
        <taxon>Bacillati</taxon>
        <taxon>Bacillota</taxon>
        <taxon>Bacilli</taxon>
        <taxon>Lactobacillales</taxon>
        <taxon>Streptococcaceae</taxon>
        <taxon>Streptococcus</taxon>
    </lineage>
</organism>
<keyword evidence="1" id="KW-1133">Transmembrane helix</keyword>
<evidence type="ECO:0000313" key="2">
    <source>
        <dbReference type="EMBL" id="MBJ8350295.1"/>
    </source>
</evidence>
<dbReference type="RefSeq" id="WP_199568208.1">
    <property type="nucleotide sequence ID" value="NZ_JAENBP010000009.1"/>
</dbReference>
<dbReference type="AlphaFoldDB" id="A0A934UE23"/>
<feature type="transmembrane region" description="Helical" evidence="1">
    <location>
        <begin position="15"/>
        <end position="33"/>
    </location>
</feature>
<name>A0A934UE23_9STRE</name>
<dbReference type="Proteomes" id="UP000644875">
    <property type="component" value="Unassembled WGS sequence"/>
</dbReference>
<reference evidence="2 3" key="1">
    <citation type="journal article" date="2021" name="Int. J. Syst. Evol. Microbiol.">
        <title>Streptococcus vicugnae sp. nov., isolated from faeces of alpacas (Vicugna pacos) and cattle (Bos taurus), Streptococcus zalophi sp. nov., and Streptococcus pacificus sp. nov., isolated from respiratory tract of California sea lions (Zalophus californianus).</title>
        <authorList>
            <person name="Volokhov D.V."/>
            <person name="Zagorodnyaya T.A."/>
            <person name="Shen Z."/>
            <person name="Blom J."/>
            <person name="Furtak V.A."/>
            <person name="Eisenberg T."/>
            <person name="Fan P."/>
            <person name="Jeong K.C."/>
            <person name="Gao Y."/>
            <person name="Zhang S."/>
            <person name="Amselle M."/>
        </authorList>
    </citation>
    <scope>NUCLEOTIDE SEQUENCE [LARGE SCALE GENOMIC DNA]</scope>
    <source>
        <strain evidence="3">CSL7508-lung</strain>
    </source>
</reference>
<keyword evidence="3" id="KW-1185">Reference proteome</keyword>
<dbReference type="InterPro" id="IPR046092">
    <property type="entry name" value="DUF6110"/>
</dbReference>